<dbReference type="GO" id="GO:0004634">
    <property type="term" value="F:phosphopyruvate hydratase activity"/>
    <property type="evidence" value="ECO:0007669"/>
    <property type="project" value="UniProtKB-EC"/>
</dbReference>
<dbReference type="PRINTS" id="PR00148">
    <property type="entry name" value="ENOLASE"/>
</dbReference>
<keyword evidence="5" id="KW-0456">Lyase</keyword>
<dbReference type="EMBL" id="QMQV01000109">
    <property type="protein sequence ID" value="RLE47742.1"/>
    <property type="molecule type" value="Genomic_DNA"/>
</dbReference>
<dbReference type="GO" id="GO:0000015">
    <property type="term" value="C:phosphopyruvate hydratase complex"/>
    <property type="evidence" value="ECO:0007669"/>
    <property type="project" value="InterPro"/>
</dbReference>
<dbReference type="InterPro" id="IPR020810">
    <property type="entry name" value="Enolase_C"/>
</dbReference>
<dbReference type="SUPFAM" id="SSF51604">
    <property type="entry name" value="Enolase C-terminal domain-like"/>
    <property type="match status" value="1"/>
</dbReference>
<comment type="pathway">
    <text evidence="1">Carbohydrate degradation; glycolysis; pyruvate from D-glyceraldehyde 3-phosphate: step 4/5.</text>
</comment>
<dbReference type="GO" id="GO:0006096">
    <property type="term" value="P:glycolytic process"/>
    <property type="evidence" value="ECO:0007669"/>
    <property type="project" value="UniProtKB-UniPathway"/>
</dbReference>
<gene>
    <name evidence="7" type="ORF">DRJ31_08425</name>
</gene>
<evidence type="ECO:0000313" key="8">
    <source>
        <dbReference type="Proteomes" id="UP000278475"/>
    </source>
</evidence>
<dbReference type="EC" id="4.2.1.11" evidence="3"/>
<dbReference type="PANTHER" id="PTHR11902:SF1">
    <property type="entry name" value="ENOLASE"/>
    <property type="match status" value="1"/>
</dbReference>
<dbReference type="PANTHER" id="PTHR11902">
    <property type="entry name" value="ENOLASE"/>
    <property type="match status" value="1"/>
</dbReference>
<accession>A0A497EM74</accession>
<name>A0A497EM74_9CREN</name>
<proteinExistence type="inferred from homology"/>
<comment type="caution">
    <text evidence="7">The sequence shown here is derived from an EMBL/GenBank/DDBJ whole genome shotgun (WGS) entry which is preliminary data.</text>
</comment>
<evidence type="ECO:0000256" key="2">
    <source>
        <dbReference type="ARBA" id="ARBA00009604"/>
    </source>
</evidence>
<dbReference type="SMART" id="SM01192">
    <property type="entry name" value="Enolase_C"/>
    <property type="match status" value="1"/>
</dbReference>
<dbReference type="Gene3D" id="3.20.20.120">
    <property type="entry name" value="Enolase-like C-terminal domain"/>
    <property type="match status" value="1"/>
</dbReference>
<dbReference type="GO" id="GO:0000287">
    <property type="term" value="F:magnesium ion binding"/>
    <property type="evidence" value="ECO:0007669"/>
    <property type="project" value="InterPro"/>
</dbReference>
<dbReference type="AlphaFoldDB" id="A0A497EM74"/>
<evidence type="ECO:0000256" key="3">
    <source>
        <dbReference type="ARBA" id="ARBA00012058"/>
    </source>
</evidence>
<dbReference type="InterPro" id="IPR000941">
    <property type="entry name" value="Enolase"/>
</dbReference>
<sequence length="380" mass="43095">MRVDSVELEVTYNSFGEPTLEAVINKKYKASSPSGISVGSFESKSISPEISIRNFKRIKKYLLGKFTQEEFDGVLKRYINALGGSATTALSLSFFHANFKLRSNKFPNFLGNVLGGGKHCFGVGKQRIQEILVMPTSKDLRKSIEISSEIWLRVRNELIKKKALLGLNPEFAWVHKLNDRQALRLAKDVAESYNAKLGIDVAATHFYRRGIYVYNARKLKRKEQIDYIEAIASRFELFYIEDPLEENDFKGFAELNSRLSHVLICGDDLISSNPARFERALNERSVSAVIIKPNQVGTVSDCVRIIDLAKKNKIIPVVSHRSKETVCDAVAELSLLAPIAKFSIAGIDIEKRNHLLRLWRNAKRPEIYDVEEIRNLKRCS</sequence>
<dbReference type="Proteomes" id="UP000278475">
    <property type="component" value="Unassembled WGS sequence"/>
</dbReference>
<dbReference type="Pfam" id="PF00113">
    <property type="entry name" value="Enolase_C"/>
    <property type="match status" value="1"/>
</dbReference>
<evidence type="ECO:0000256" key="5">
    <source>
        <dbReference type="ARBA" id="ARBA00023239"/>
    </source>
</evidence>
<comment type="similarity">
    <text evidence="2">Belongs to the enolase family.</text>
</comment>
<keyword evidence="4" id="KW-0324">Glycolysis</keyword>
<evidence type="ECO:0000256" key="1">
    <source>
        <dbReference type="ARBA" id="ARBA00005031"/>
    </source>
</evidence>
<protein>
    <recommendedName>
        <fullName evidence="3">phosphopyruvate hydratase</fullName>
        <ecNumber evidence="3">4.2.1.11</ecNumber>
    </recommendedName>
</protein>
<organism evidence="7 8">
    <name type="scientific">Thermoproteota archaeon</name>
    <dbReference type="NCBI Taxonomy" id="2056631"/>
    <lineage>
        <taxon>Archaea</taxon>
        <taxon>Thermoproteota</taxon>
    </lineage>
</organism>
<dbReference type="UniPathway" id="UPA00109">
    <property type="reaction ID" value="UER00187"/>
</dbReference>
<evidence type="ECO:0000313" key="7">
    <source>
        <dbReference type="EMBL" id="RLE47742.1"/>
    </source>
</evidence>
<evidence type="ECO:0000259" key="6">
    <source>
        <dbReference type="SMART" id="SM01192"/>
    </source>
</evidence>
<reference evidence="7 8" key="1">
    <citation type="submission" date="2018-06" db="EMBL/GenBank/DDBJ databases">
        <title>Extensive metabolic versatility and redundancy in microbially diverse, dynamic hydrothermal sediments.</title>
        <authorList>
            <person name="Dombrowski N."/>
            <person name="Teske A."/>
            <person name="Baker B.J."/>
        </authorList>
    </citation>
    <scope>NUCLEOTIDE SEQUENCE [LARGE SCALE GENOMIC DNA]</scope>
    <source>
        <strain evidence="7">B66_G16</strain>
    </source>
</reference>
<feature type="domain" description="Enolase C-terminal TIM barrel" evidence="6">
    <location>
        <begin position="103"/>
        <end position="376"/>
    </location>
</feature>
<evidence type="ECO:0000256" key="4">
    <source>
        <dbReference type="ARBA" id="ARBA00023152"/>
    </source>
</evidence>
<dbReference type="InterPro" id="IPR036849">
    <property type="entry name" value="Enolase-like_C_sf"/>
</dbReference>